<dbReference type="InterPro" id="IPR004031">
    <property type="entry name" value="PMP22/EMP/MP20/Claudin"/>
</dbReference>
<dbReference type="AlphaFoldDB" id="A0A0P7W6J5"/>
<proteinExistence type="inferred from homology"/>
<evidence type="ECO:0000256" key="4">
    <source>
        <dbReference type="ARBA" id="ARBA00022427"/>
    </source>
</evidence>
<evidence type="ECO:0000256" key="1">
    <source>
        <dbReference type="ARBA" id="ARBA00004435"/>
    </source>
</evidence>
<dbReference type="Proteomes" id="UP000034805">
    <property type="component" value="Unassembled WGS sequence"/>
</dbReference>
<dbReference type="PANTHER" id="PTHR12002">
    <property type="entry name" value="CLAUDIN"/>
    <property type="match status" value="1"/>
</dbReference>
<comment type="subcellular location">
    <subcellularLocation>
        <location evidence="1">Cell junction</location>
        <location evidence="1">Tight junction</location>
    </subcellularLocation>
    <subcellularLocation>
        <location evidence="2">Cell membrane</location>
        <topology evidence="2">Multi-pass membrane protein</topology>
    </subcellularLocation>
</comment>
<accession>A0A0P7W6J5</accession>
<evidence type="ECO:0000313" key="11">
    <source>
        <dbReference type="EMBL" id="KPP56552.1"/>
    </source>
</evidence>
<keyword evidence="9 10" id="KW-0472">Membrane</keyword>
<dbReference type="EMBL" id="JARO02020286">
    <property type="protein sequence ID" value="KPP56552.1"/>
    <property type="molecule type" value="Genomic_DNA"/>
</dbReference>
<evidence type="ECO:0000313" key="12">
    <source>
        <dbReference type="Proteomes" id="UP000034805"/>
    </source>
</evidence>
<protein>
    <submittedName>
        <fullName evidence="11">Uncharacterized protein</fullName>
    </submittedName>
</protein>
<keyword evidence="6 10" id="KW-0812">Transmembrane</keyword>
<dbReference type="GO" id="GO:0005886">
    <property type="term" value="C:plasma membrane"/>
    <property type="evidence" value="ECO:0007669"/>
    <property type="project" value="UniProtKB-SubCell"/>
</dbReference>
<gene>
    <name evidence="11" type="ORF">Z043_125818</name>
</gene>
<evidence type="ECO:0000256" key="8">
    <source>
        <dbReference type="ARBA" id="ARBA00022989"/>
    </source>
</evidence>
<comment type="caution">
    <text evidence="11">The sequence shown here is derived from an EMBL/GenBank/DDBJ whole genome shotgun (WGS) entry which is preliminary data.</text>
</comment>
<keyword evidence="8 10" id="KW-1133">Transmembrane helix</keyword>
<dbReference type="PRINTS" id="PR01077">
    <property type="entry name" value="CLAUDIN"/>
</dbReference>
<feature type="transmembrane region" description="Helical" evidence="10">
    <location>
        <begin position="28"/>
        <end position="50"/>
    </location>
</feature>
<organism evidence="11 12">
    <name type="scientific">Scleropages formosus</name>
    <name type="common">Asian bonytongue</name>
    <name type="synonym">Osteoglossum formosum</name>
    <dbReference type="NCBI Taxonomy" id="113540"/>
    <lineage>
        <taxon>Eukaryota</taxon>
        <taxon>Metazoa</taxon>
        <taxon>Chordata</taxon>
        <taxon>Craniata</taxon>
        <taxon>Vertebrata</taxon>
        <taxon>Euteleostomi</taxon>
        <taxon>Actinopterygii</taxon>
        <taxon>Neopterygii</taxon>
        <taxon>Teleostei</taxon>
        <taxon>Osteoglossocephala</taxon>
        <taxon>Osteoglossomorpha</taxon>
        <taxon>Osteoglossiformes</taxon>
        <taxon>Osteoglossidae</taxon>
        <taxon>Scleropages</taxon>
    </lineage>
</organism>
<evidence type="ECO:0000256" key="2">
    <source>
        <dbReference type="ARBA" id="ARBA00004651"/>
    </source>
</evidence>
<name>A0A0P7W6J5_SCLFO</name>
<keyword evidence="7" id="KW-0965">Cell junction</keyword>
<reference evidence="11 12" key="1">
    <citation type="submission" date="2015-08" db="EMBL/GenBank/DDBJ databases">
        <title>The genome of the Asian arowana (Scleropages formosus).</title>
        <authorList>
            <person name="Tan M.H."/>
            <person name="Gan H.M."/>
            <person name="Croft L.J."/>
            <person name="Austin C.M."/>
        </authorList>
    </citation>
    <scope>NUCLEOTIDE SEQUENCE [LARGE SCALE GENOMIC DNA]</scope>
    <source>
        <strain evidence="11">Aro1</strain>
    </source>
</reference>
<dbReference type="Gene3D" id="1.20.140.150">
    <property type="match status" value="1"/>
</dbReference>
<evidence type="ECO:0000256" key="9">
    <source>
        <dbReference type="ARBA" id="ARBA00023136"/>
    </source>
</evidence>
<feature type="transmembrane region" description="Helical" evidence="10">
    <location>
        <begin position="70"/>
        <end position="93"/>
    </location>
</feature>
<sequence>MSFFGAIFALFGMKCTKIGGSDKTKSKIAFFAGLNFFVSGLCSMAGFSVYAHQIMSEFFDPFFFDIKFELGAALFIGWSGSVASIMGGFVFCYSLMDSICTRFVSAIYYY</sequence>
<dbReference type="GO" id="GO:0005923">
    <property type="term" value="C:bicellular tight junction"/>
    <property type="evidence" value="ECO:0007669"/>
    <property type="project" value="UniProtKB-SubCell"/>
</dbReference>
<evidence type="ECO:0000256" key="6">
    <source>
        <dbReference type="ARBA" id="ARBA00022692"/>
    </source>
</evidence>
<evidence type="ECO:0000256" key="7">
    <source>
        <dbReference type="ARBA" id="ARBA00022949"/>
    </source>
</evidence>
<dbReference type="GO" id="GO:0005198">
    <property type="term" value="F:structural molecule activity"/>
    <property type="evidence" value="ECO:0007669"/>
    <property type="project" value="InterPro"/>
</dbReference>
<dbReference type="InterPro" id="IPR006187">
    <property type="entry name" value="Claudin"/>
</dbReference>
<comment type="similarity">
    <text evidence="3">Belongs to the claudin family.</text>
</comment>
<keyword evidence="5" id="KW-1003">Cell membrane</keyword>
<dbReference type="Pfam" id="PF00822">
    <property type="entry name" value="PMP22_Claudin"/>
    <property type="match status" value="1"/>
</dbReference>
<evidence type="ECO:0000256" key="3">
    <source>
        <dbReference type="ARBA" id="ARBA00008295"/>
    </source>
</evidence>
<keyword evidence="4" id="KW-0796">Tight junction</keyword>
<evidence type="ECO:0000256" key="5">
    <source>
        <dbReference type="ARBA" id="ARBA00022475"/>
    </source>
</evidence>
<evidence type="ECO:0000256" key="10">
    <source>
        <dbReference type="SAM" id="Phobius"/>
    </source>
</evidence>